<feature type="non-terminal residue" evidence="2">
    <location>
        <position position="1"/>
    </location>
</feature>
<proteinExistence type="predicted"/>
<dbReference type="EMBL" id="HACG01039683">
    <property type="protein sequence ID" value="CEK86548.1"/>
    <property type="molecule type" value="Transcribed_RNA"/>
</dbReference>
<dbReference type="AlphaFoldDB" id="A0A0B7B0L0"/>
<sequence>QSQSPKLLVSETKDSTCVPFVATSELSVTKANKHDESIKQAETLEVGAGPISNTLKKVASDQCESSVMLSENVTEERQSSQLESPSSSERIVQLSCDSQPSEVDSQHSDLLQCDNYQKCTFDDTPYSSNKSAVDLSSVLSAPRKTVKR</sequence>
<name>A0A0B7B0L0_9EUPU</name>
<feature type="region of interest" description="Disordered" evidence="1">
    <location>
        <begin position="126"/>
        <end position="148"/>
    </location>
</feature>
<protein>
    <submittedName>
        <fullName evidence="2">Uncharacterized protein</fullName>
    </submittedName>
</protein>
<feature type="compositionally biased region" description="Low complexity" evidence="1">
    <location>
        <begin position="79"/>
        <end position="90"/>
    </location>
</feature>
<feature type="region of interest" description="Disordered" evidence="1">
    <location>
        <begin position="67"/>
        <end position="104"/>
    </location>
</feature>
<reference evidence="2" key="1">
    <citation type="submission" date="2014-12" db="EMBL/GenBank/DDBJ databases">
        <title>Insight into the proteome of Arion vulgaris.</title>
        <authorList>
            <person name="Aradska J."/>
            <person name="Bulat T."/>
            <person name="Smidak R."/>
            <person name="Sarate P."/>
            <person name="Gangsoo J."/>
            <person name="Sialana F."/>
            <person name="Bilban M."/>
            <person name="Lubec G."/>
        </authorList>
    </citation>
    <scope>NUCLEOTIDE SEQUENCE</scope>
    <source>
        <tissue evidence="2">Skin</tissue>
    </source>
</reference>
<organism evidence="2">
    <name type="scientific">Arion vulgaris</name>
    <dbReference type="NCBI Taxonomy" id="1028688"/>
    <lineage>
        <taxon>Eukaryota</taxon>
        <taxon>Metazoa</taxon>
        <taxon>Spiralia</taxon>
        <taxon>Lophotrochozoa</taxon>
        <taxon>Mollusca</taxon>
        <taxon>Gastropoda</taxon>
        <taxon>Heterobranchia</taxon>
        <taxon>Euthyneura</taxon>
        <taxon>Panpulmonata</taxon>
        <taxon>Eupulmonata</taxon>
        <taxon>Stylommatophora</taxon>
        <taxon>Helicina</taxon>
        <taxon>Arionoidea</taxon>
        <taxon>Arionidae</taxon>
        <taxon>Arion</taxon>
    </lineage>
</organism>
<gene>
    <name evidence="2" type="primary">ORF154379</name>
</gene>
<evidence type="ECO:0000313" key="2">
    <source>
        <dbReference type="EMBL" id="CEK86548.1"/>
    </source>
</evidence>
<evidence type="ECO:0000256" key="1">
    <source>
        <dbReference type="SAM" id="MobiDB-lite"/>
    </source>
</evidence>
<accession>A0A0B7B0L0</accession>